<comment type="catalytic activity">
    <reaction evidence="6">
        <text>a 5'-end (N(7)-methyl 5'-triphosphoguanosine)-ribonucleoside in snRNA + S-adenosyl-L-methionine = a 5'-end (N(2),N(7)-dimethyl 5'-triphosphoguanosine)-ribonucleoside in snRNA + S-adenosyl-L-homocysteine + H(+)</text>
        <dbReference type="Rhea" id="RHEA:78471"/>
        <dbReference type="Rhea" id="RHEA-COMP:19085"/>
        <dbReference type="Rhea" id="RHEA-COMP:19087"/>
        <dbReference type="ChEBI" id="CHEBI:15378"/>
        <dbReference type="ChEBI" id="CHEBI:57856"/>
        <dbReference type="ChEBI" id="CHEBI:59789"/>
        <dbReference type="ChEBI" id="CHEBI:156461"/>
        <dbReference type="ChEBI" id="CHEBI:172880"/>
    </reaction>
    <physiologicalReaction direction="left-to-right" evidence="6">
        <dbReference type="Rhea" id="RHEA:78472"/>
    </physiologicalReaction>
</comment>
<dbReference type="Proteomes" id="UP000054783">
    <property type="component" value="Unassembled WGS sequence"/>
</dbReference>
<evidence type="ECO:0000256" key="4">
    <source>
        <dbReference type="ARBA" id="ARBA00048740"/>
    </source>
</evidence>
<organism evidence="9 10">
    <name type="scientific">Trichinella patagoniensis</name>
    <dbReference type="NCBI Taxonomy" id="990121"/>
    <lineage>
        <taxon>Eukaryota</taxon>
        <taxon>Metazoa</taxon>
        <taxon>Ecdysozoa</taxon>
        <taxon>Nematoda</taxon>
        <taxon>Enoplea</taxon>
        <taxon>Dorylaimia</taxon>
        <taxon>Trichinellida</taxon>
        <taxon>Trichinellidae</taxon>
        <taxon>Trichinella</taxon>
    </lineage>
</organism>
<evidence type="ECO:0000313" key="9">
    <source>
        <dbReference type="EMBL" id="KRY22634.1"/>
    </source>
</evidence>
<sequence>MDSGMCVDKTLRVYNAKKDKFLRKYWRQRHDLFSLFDRGIALDRESWYSVTPEKIAKHIAKRCKFTSVVDAFCGAGSNAIHFSLAGLKVTAVDIDPEKIKLAKHNAAIYGVQDSIEFLCADFLKIYKNLSADFVFLSPPWGGPEYLNHDVYDVKRMNRLNGKNIFKRALKISPRIVYFLPRNSSILQIIHLAEPGTCTSGCTIDPIELQPEAVWLFEQQQTSVVELVDQLIERLTAFNSARVNGPFELGVWAALRFNACKKRPANDRRCSEPALFSSSAFPDWRSVPTNMADNFQHVGRVLFSGFGSELALRPGLSEAYQRFHLPDSDWGPNLYRLVELTTEEGQQQSTSGTGKLRCRYGLSGERDVLSKQGRRHRSDRIRRRQSIGQSGRVGTSNRQHMLAETTVGLLVGLVDEQEDQIEPRKQRRTDVHVGSQTETGFVVTLGRVAGRHHRHPGRKLAPGAGFANAQLLLFHRLEQALLVRVELVEFVNATAAVVGQHQRARFDRRVTVHAPSQRDCQTRGSCRTGAHVHSTTAQIGTSLQQMVVEREILCSIPFPPPPPLLTQTRIADQKGVNVRPGSRMLLAGCSSTEQCQHQARFDRFMTVYRWTQ</sequence>
<dbReference type="GO" id="GO:0071164">
    <property type="term" value="F:RNA cap trimethylguanosine synthase activity"/>
    <property type="evidence" value="ECO:0007669"/>
    <property type="project" value="TreeGrafter"/>
</dbReference>
<proteinExistence type="inferred from homology"/>
<evidence type="ECO:0000256" key="1">
    <source>
        <dbReference type="ARBA" id="ARBA00018517"/>
    </source>
</evidence>
<dbReference type="STRING" id="990121.A0A0V1ADJ7"/>
<dbReference type="OrthoDB" id="194443at2759"/>
<evidence type="ECO:0000313" key="10">
    <source>
        <dbReference type="Proteomes" id="UP000054783"/>
    </source>
</evidence>
<comment type="catalytic activity">
    <reaction evidence="3">
        <text>a 5'-end (N(2),N(7)-dimethyl 5'-triphosphoguanosine)-ribonucleoside in snoRNA + S-adenosyl-L-methionine = a 5'-end (N(2),N(2),N(7)-trimethyl 5'-triphosphoguanosine)-ribonucleoside in snoRNA + S-adenosyl-L-homocysteine + H(+)</text>
        <dbReference type="Rhea" id="RHEA:78507"/>
        <dbReference type="Rhea" id="RHEA-COMP:19088"/>
        <dbReference type="Rhea" id="RHEA-COMP:19090"/>
        <dbReference type="ChEBI" id="CHEBI:15378"/>
        <dbReference type="ChEBI" id="CHEBI:57856"/>
        <dbReference type="ChEBI" id="CHEBI:59789"/>
        <dbReference type="ChEBI" id="CHEBI:167623"/>
        <dbReference type="ChEBI" id="CHEBI:172880"/>
    </reaction>
    <physiologicalReaction direction="left-to-right" evidence="3">
        <dbReference type="Rhea" id="RHEA:78508"/>
    </physiologicalReaction>
</comment>
<dbReference type="Pfam" id="PF09445">
    <property type="entry name" value="Methyltransf_15"/>
    <property type="match status" value="1"/>
</dbReference>
<comment type="caution">
    <text evidence="9">The sequence shown here is derived from an EMBL/GenBank/DDBJ whole genome shotgun (WGS) entry which is preliminary data.</text>
</comment>
<keyword evidence="10" id="KW-1185">Reference proteome</keyword>
<comment type="catalytic activity">
    <reaction evidence="5">
        <text>a 5'-end (N(2),N(7)-dimethyl 5'-triphosphoguanosine)-ribonucleoside in snRNA + S-adenosyl-L-methionine = a 5'-end (N(2),N(2),N(7)-trimethyl 5'-triphosphoguanosine)-ribonucleoside in snRNA + S-adenosyl-L-homocysteine + H(+)</text>
        <dbReference type="Rhea" id="RHEA:78479"/>
        <dbReference type="Rhea" id="RHEA-COMP:19087"/>
        <dbReference type="Rhea" id="RHEA-COMP:19089"/>
        <dbReference type="ChEBI" id="CHEBI:15378"/>
        <dbReference type="ChEBI" id="CHEBI:57856"/>
        <dbReference type="ChEBI" id="CHEBI:59789"/>
        <dbReference type="ChEBI" id="CHEBI:167623"/>
        <dbReference type="ChEBI" id="CHEBI:172880"/>
    </reaction>
    <physiologicalReaction direction="left-to-right" evidence="5">
        <dbReference type="Rhea" id="RHEA:78480"/>
    </physiologicalReaction>
</comment>
<feature type="region of interest" description="Disordered" evidence="8">
    <location>
        <begin position="366"/>
        <end position="395"/>
    </location>
</feature>
<feature type="compositionally biased region" description="Basic residues" evidence="8">
    <location>
        <begin position="371"/>
        <end position="384"/>
    </location>
</feature>
<gene>
    <name evidence="9" type="primary">TGS1</name>
    <name evidence="9" type="ORF">T12_14976</name>
</gene>
<dbReference type="SUPFAM" id="SSF53335">
    <property type="entry name" value="S-adenosyl-L-methionine-dependent methyltransferases"/>
    <property type="match status" value="1"/>
</dbReference>
<evidence type="ECO:0000256" key="2">
    <source>
        <dbReference type="ARBA" id="ARBA00025783"/>
    </source>
</evidence>
<protein>
    <recommendedName>
        <fullName evidence="1">Trimethylguanosine synthase</fullName>
    </recommendedName>
    <alternativeName>
        <fullName evidence="7">Cap-specific guanine-N(2) methyltransferase</fullName>
    </alternativeName>
</protein>
<dbReference type="InterPro" id="IPR029063">
    <property type="entry name" value="SAM-dependent_MTases_sf"/>
</dbReference>
<evidence type="ECO:0000256" key="6">
    <source>
        <dbReference type="ARBA" id="ARBA00049075"/>
    </source>
</evidence>
<comment type="catalytic activity">
    <reaction evidence="4">
        <text>a 5'-end (N(7)-methyl 5'-triphosphoguanosine)-ribonucleoside in snoRNA + S-adenosyl-L-methionine = a 5'-end (N(2),N(7)-dimethyl 5'-triphosphoguanosine)-ribonucleoside in snoRNA + S-adenosyl-L-homocysteine + H(+)</text>
        <dbReference type="Rhea" id="RHEA:78475"/>
        <dbReference type="Rhea" id="RHEA-COMP:19086"/>
        <dbReference type="Rhea" id="RHEA-COMP:19088"/>
        <dbReference type="ChEBI" id="CHEBI:15378"/>
        <dbReference type="ChEBI" id="CHEBI:57856"/>
        <dbReference type="ChEBI" id="CHEBI:59789"/>
        <dbReference type="ChEBI" id="CHEBI:156461"/>
        <dbReference type="ChEBI" id="CHEBI:172880"/>
    </reaction>
    <physiologicalReaction direction="left-to-right" evidence="4">
        <dbReference type="Rhea" id="RHEA:78476"/>
    </physiologicalReaction>
</comment>
<dbReference type="EMBL" id="JYDQ01000008">
    <property type="protein sequence ID" value="KRY22634.1"/>
    <property type="molecule type" value="Genomic_DNA"/>
</dbReference>
<comment type="similarity">
    <text evidence="2">Belongs to the methyltransferase superfamily. Trimethylguanosine synthase family.</text>
</comment>
<reference evidence="9 10" key="1">
    <citation type="submission" date="2015-01" db="EMBL/GenBank/DDBJ databases">
        <title>Evolution of Trichinella species and genotypes.</title>
        <authorList>
            <person name="Korhonen P.K."/>
            <person name="Edoardo P."/>
            <person name="Giuseppe L.R."/>
            <person name="Gasser R.B."/>
        </authorList>
    </citation>
    <scope>NUCLEOTIDE SEQUENCE [LARGE SCALE GENOMIC DNA]</scope>
    <source>
        <strain evidence="9">ISS2496</strain>
    </source>
</reference>
<dbReference type="PANTHER" id="PTHR14741:SF32">
    <property type="entry name" value="TRIMETHYLGUANOSINE SYNTHASE"/>
    <property type="match status" value="1"/>
</dbReference>
<dbReference type="GO" id="GO:0005634">
    <property type="term" value="C:nucleus"/>
    <property type="evidence" value="ECO:0007669"/>
    <property type="project" value="TreeGrafter"/>
</dbReference>
<dbReference type="AlphaFoldDB" id="A0A0V1ADJ7"/>
<dbReference type="PANTHER" id="PTHR14741">
    <property type="entry name" value="S-ADENOSYLMETHIONINE-DEPENDENT METHYLTRANSFERASE RELATED"/>
    <property type="match status" value="1"/>
</dbReference>
<dbReference type="Gene3D" id="3.40.50.150">
    <property type="entry name" value="Vaccinia Virus protein VP39"/>
    <property type="match status" value="1"/>
</dbReference>
<evidence type="ECO:0000256" key="8">
    <source>
        <dbReference type="SAM" id="MobiDB-lite"/>
    </source>
</evidence>
<evidence type="ECO:0000256" key="5">
    <source>
        <dbReference type="ARBA" id="ARBA00048763"/>
    </source>
</evidence>
<dbReference type="CDD" id="cd02440">
    <property type="entry name" value="AdoMet_MTases"/>
    <property type="match status" value="1"/>
</dbReference>
<name>A0A0V1ADJ7_9BILA</name>
<dbReference type="InterPro" id="IPR019012">
    <property type="entry name" value="RNA_cap_Gua-N2-MeTrfase"/>
</dbReference>
<accession>A0A0V1ADJ7</accession>
<evidence type="ECO:0000256" key="3">
    <source>
        <dbReference type="ARBA" id="ARBA00047418"/>
    </source>
</evidence>
<evidence type="ECO:0000256" key="7">
    <source>
        <dbReference type="ARBA" id="ARBA00049790"/>
    </source>
</evidence>